<accession>A0AAW7M7J2</accession>
<dbReference type="GO" id="GO:0008810">
    <property type="term" value="F:cellulase activity"/>
    <property type="evidence" value="ECO:0007669"/>
    <property type="project" value="UniProtKB-EC"/>
</dbReference>
<gene>
    <name evidence="8" type="ORF">QQX10_00275</name>
</gene>
<dbReference type="RefSeq" id="WP_301144179.1">
    <property type="nucleotide sequence ID" value="NZ_JAUHPX010000001.1"/>
</dbReference>
<dbReference type="InterPro" id="IPR017853">
    <property type="entry name" value="GH"/>
</dbReference>
<comment type="caution">
    <text evidence="8">The sequence shown here is derived from an EMBL/GenBank/DDBJ whole genome shotgun (WGS) entry which is preliminary data.</text>
</comment>
<dbReference type="PANTHER" id="PTHR34142:SF1">
    <property type="entry name" value="GLYCOSIDE HYDROLASE FAMILY 5 DOMAIN-CONTAINING PROTEIN"/>
    <property type="match status" value="1"/>
</dbReference>
<dbReference type="InterPro" id="IPR001547">
    <property type="entry name" value="Glyco_hydro_5"/>
</dbReference>
<comment type="catalytic activity">
    <reaction evidence="1">
        <text>Endohydrolysis of (1-&gt;4)-beta-D-glucosidic linkages in cellulose, lichenin and cereal beta-D-glucans.</text>
        <dbReference type="EC" id="3.2.1.4"/>
    </reaction>
</comment>
<keyword evidence="9" id="KW-1185">Reference proteome</keyword>
<reference evidence="8" key="1">
    <citation type="submission" date="2023-06" db="EMBL/GenBank/DDBJ databases">
        <title>Sysu t00039.</title>
        <authorList>
            <person name="Gao L."/>
            <person name="Fang B.-Z."/>
            <person name="Li W.-J."/>
        </authorList>
    </citation>
    <scope>NUCLEOTIDE SEQUENCE</scope>
    <source>
        <strain evidence="8">SYSU T00039</strain>
    </source>
</reference>
<comment type="similarity">
    <text evidence="5">Belongs to the glycosyl hydrolase 5 (cellulase A) family.</text>
</comment>
<feature type="domain" description="Glycoside hydrolase family 5" evidence="7">
    <location>
        <begin position="223"/>
        <end position="403"/>
    </location>
</feature>
<evidence type="ECO:0000256" key="6">
    <source>
        <dbReference type="SAM" id="MobiDB-lite"/>
    </source>
</evidence>
<keyword evidence="4 5" id="KW-0326">Glycosidase</keyword>
<evidence type="ECO:0000313" key="9">
    <source>
        <dbReference type="Proteomes" id="UP001172737"/>
    </source>
</evidence>
<dbReference type="Proteomes" id="UP001172737">
    <property type="component" value="Unassembled WGS sequence"/>
</dbReference>
<keyword evidence="3 5" id="KW-0378">Hydrolase</keyword>
<evidence type="ECO:0000313" key="8">
    <source>
        <dbReference type="EMBL" id="MDN4486596.1"/>
    </source>
</evidence>
<sequence length="419" mass="44172">MSLPDPPVRRTVSPHAVWPVVLGIGAVAFALAGPLAGGDPEPAPTGSTVASPTAAASPSPSATPIPDVLEGVELDPLQAERLDELRGFVTWLADNDAAGYVGEVGWPTSDPGWEPLGRYWYLVAEQEGLWTTAWAAGSHWPDHYALITYGDGGTGSLDTSSSQATVIEELQSTRDAASTASDARHGVNLAGLEFGTGADFSSASPGELGVQYFAEPVASYAWLAGRGIDLVRLPIRWERLQPEPGSAFDEAQVAVVSAQLDAATAAGIDVILDLHNYGSFASPSGVVTLGSDDLPGSLLADVWLRIADAWGDHPAVLGYGMMNEPHDLGGGDERGAAQAWEDMTQATVDALRSAGDSHLLLIAGYDWSSLARWSTTHPTGWIVDPAENFRYEAHHYWDAYGAGSYDLPYAEELASAYGD</sequence>
<dbReference type="AlphaFoldDB" id="A0AAW7M7J2"/>
<evidence type="ECO:0000256" key="1">
    <source>
        <dbReference type="ARBA" id="ARBA00000966"/>
    </source>
</evidence>
<dbReference type="PROSITE" id="PS00659">
    <property type="entry name" value="GLYCOSYL_HYDROL_F5"/>
    <property type="match status" value="1"/>
</dbReference>
<dbReference type="EC" id="3.2.1.4" evidence="2"/>
<dbReference type="PANTHER" id="PTHR34142">
    <property type="entry name" value="ENDO-BETA-1,4-GLUCANASE A"/>
    <property type="match status" value="1"/>
</dbReference>
<name>A0AAW7M7J2_9MICO</name>
<evidence type="ECO:0000256" key="2">
    <source>
        <dbReference type="ARBA" id="ARBA00012601"/>
    </source>
</evidence>
<proteinExistence type="inferred from homology"/>
<dbReference type="SUPFAM" id="SSF51445">
    <property type="entry name" value="(Trans)glycosidases"/>
    <property type="match status" value="2"/>
</dbReference>
<feature type="compositionally biased region" description="Low complexity" evidence="6">
    <location>
        <begin position="44"/>
        <end position="64"/>
    </location>
</feature>
<dbReference type="GO" id="GO:0009251">
    <property type="term" value="P:glucan catabolic process"/>
    <property type="evidence" value="ECO:0007669"/>
    <property type="project" value="TreeGrafter"/>
</dbReference>
<protein>
    <recommendedName>
        <fullName evidence="2">cellulase</fullName>
        <ecNumber evidence="2">3.2.1.4</ecNumber>
    </recommendedName>
</protein>
<dbReference type="InterPro" id="IPR018087">
    <property type="entry name" value="Glyco_hydro_5_CS"/>
</dbReference>
<dbReference type="Gene3D" id="3.20.20.80">
    <property type="entry name" value="Glycosidases"/>
    <property type="match status" value="2"/>
</dbReference>
<dbReference type="Pfam" id="PF00150">
    <property type="entry name" value="Cellulase"/>
    <property type="match status" value="1"/>
</dbReference>
<evidence type="ECO:0000259" key="7">
    <source>
        <dbReference type="Pfam" id="PF00150"/>
    </source>
</evidence>
<organism evidence="8 9">
    <name type="scientific">Demequina lignilytica</name>
    <dbReference type="NCBI Taxonomy" id="3051663"/>
    <lineage>
        <taxon>Bacteria</taxon>
        <taxon>Bacillati</taxon>
        <taxon>Actinomycetota</taxon>
        <taxon>Actinomycetes</taxon>
        <taxon>Micrococcales</taxon>
        <taxon>Demequinaceae</taxon>
        <taxon>Demequina</taxon>
    </lineage>
</organism>
<feature type="region of interest" description="Disordered" evidence="6">
    <location>
        <begin position="39"/>
        <end position="65"/>
    </location>
</feature>
<evidence type="ECO:0000256" key="3">
    <source>
        <dbReference type="ARBA" id="ARBA00022801"/>
    </source>
</evidence>
<evidence type="ECO:0000256" key="5">
    <source>
        <dbReference type="RuleBase" id="RU361153"/>
    </source>
</evidence>
<evidence type="ECO:0000256" key="4">
    <source>
        <dbReference type="ARBA" id="ARBA00023295"/>
    </source>
</evidence>
<dbReference type="EMBL" id="JAUHPX010000001">
    <property type="protein sequence ID" value="MDN4486596.1"/>
    <property type="molecule type" value="Genomic_DNA"/>
</dbReference>